<sequence>MSEKMEMNSIIKMVNYYSGLAKQRELTEIEKQDREKYRKIYLEKFRAQVRGHLDSIKIVNENEIN</sequence>
<organism evidence="2 3">
    <name type="scientific">Hypnocyclicus thermotrophus</name>
    <dbReference type="NCBI Taxonomy" id="1627895"/>
    <lineage>
        <taxon>Bacteria</taxon>
        <taxon>Fusobacteriati</taxon>
        <taxon>Fusobacteriota</taxon>
        <taxon>Fusobacteriia</taxon>
        <taxon>Fusobacteriales</taxon>
        <taxon>Fusobacteriaceae</taxon>
        <taxon>Hypnocyclicus</taxon>
    </lineage>
</organism>
<protein>
    <submittedName>
        <fullName evidence="2">Uncharacterized protein YnzC (UPF0291/DUF896 family)</fullName>
    </submittedName>
</protein>
<reference evidence="2 3" key="1">
    <citation type="submission" date="2019-03" db="EMBL/GenBank/DDBJ databases">
        <title>Genomic Encyclopedia of Type Strains, Phase IV (KMG-IV): sequencing the most valuable type-strain genomes for metagenomic binning, comparative biology and taxonomic classification.</title>
        <authorList>
            <person name="Goeker M."/>
        </authorList>
    </citation>
    <scope>NUCLEOTIDE SEQUENCE [LARGE SCALE GENOMIC DNA]</scope>
    <source>
        <strain evidence="2 3">DSM 100055</strain>
    </source>
</reference>
<evidence type="ECO:0000256" key="1">
    <source>
        <dbReference type="ARBA" id="ARBA00022490"/>
    </source>
</evidence>
<dbReference type="SUPFAM" id="SSF158221">
    <property type="entry name" value="YnzC-like"/>
    <property type="match status" value="1"/>
</dbReference>
<gene>
    <name evidence="2" type="ORF">EV215_0380</name>
</gene>
<proteinExistence type="predicted"/>
<name>A0AA46E101_9FUSO</name>
<dbReference type="Pfam" id="PF05979">
    <property type="entry name" value="DUF896"/>
    <property type="match status" value="1"/>
</dbReference>
<dbReference type="Proteomes" id="UP000294678">
    <property type="component" value="Unassembled WGS sequence"/>
</dbReference>
<dbReference type="AlphaFoldDB" id="A0AA46E101"/>
<evidence type="ECO:0000313" key="3">
    <source>
        <dbReference type="Proteomes" id="UP000294678"/>
    </source>
</evidence>
<keyword evidence="1" id="KW-0963">Cytoplasm</keyword>
<dbReference type="EMBL" id="SOBG01000001">
    <property type="protein sequence ID" value="TDT72570.1"/>
    <property type="molecule type" value="Genomic_DNA"/>
</dbReference>
<dbReference type="InterPro" id="IPR009242">
    <property type="entry name" value="DUF896"/>
</dbReference>
<comment type="caution">
    <text evidence="2">The sequence shown here is derived from an EMBL/GenBank/DDBJ whole genome shotgun (WGS) entry which is preliminary data.</text>
</comment>
<dbReference type="PANTHER" id="PTHR37300">
    <property type="entry name" value="UPF0291 PROTEIN CBO2609/CLC_2481"/>
    <property type="match status" value="1"/>
</dbReference>
<evidence type="ECO:0000313" key="2">
    <source>
        <dbReference type="EMBL" id="TDT72570.1"/>
    </source>
</evidence>
<accession>A0AA46E101</accession>
<dbReference type="Gene3D" id="1.10.287.540">
    <property type="entry name" value="Helix hairpin bin"/>
    <property type="match status" value="1"/>
</dbReference>
<keyword evidence="3" id="KW-1185">Reference proteome</keyword>
<dbReference type="PANTHER" id="PTHR37300:SF1">
    <property type="entry name" value="UPF0291 PROTEIN YNZC"/>
    <property type="match status" value="1"/>
</dbReference>